<evidence type="ECO:0000313" key="2">
    <source>
        <dbReference type="EMBL" id="CDP17666.1"/>
    </source>
</evidence>
<keyword evidence="3" id="KW-1185">Reference proteome</keyword>
<dbReference type="EMBL" id="HG739256">
    <property type="protein sequence ID" value="CDP17666.1"/>
    <property type="molecule type" value="Genomic_DNA"/>
</dbReference>
<dbReference type="STRING" id="49390.A0A068VAD9"/>
<feature type="chain" id="PRO_5001658726" description="Cupin type-1 domain-containing protein" evidence="1">
    <location>
        <begin position="22"/>
        <end position="130"/>
    </location>
</feature>
<name>A0A068VAD9_COFCA</name>
<dbReference type="Gramene" id="CDP17666">
    <property type="protein sequence ID" value="CDP17666"/>
    <property type="gene ID" value="GSCOC_T00013203001"/>
</dbReference>
<dbReference type="AlphaFoldDB" id="A0A068VAD9"/>
<evidence type="ECO:0008006" key="4">
    <source>
        <dbReference type="Google" id="ProtNLM"/>
    </source>
</evidence>
<dbReference type="InterPro" id="IPR014710">
    <property type="entry name" value="RmlC-like_jellyroll"/>
</dbReference>
<dbReference type="Proteomes" id="UP000295252">
    <property type="component" value="Chromosome I"/>
</dbReference>
<evidence type="ECO:0000313" key="3">
    <source>
        <dbReference type="Proteomes" id="UP000295252"/>
    </source>
</evidence>
<proteinExistence type="predicted"/>
<dbReference type="InParanoid" id="A0A068VAD9"/>
<feature type="signal peptide" evidence="1">
    <location>
        <begin position="1"/>
        <end position="21"/>
    </location>
</feature>
<dbReference type="PhylomeDB" id="A0A068VAD9"/>
<accession>A0A068VAD9</accession>
<organism evidence="2 3">
    <name type="scientific">Coffea canephora</name>
    <name type="common">Robusta coffee</name>
    <dbReference type="NCBI Taxonomy" id="49390"/>
    <lineage>
        <taxon>Eukaryota</taxon>
        <taxon>Viridiplantae</taxon>
        <taxon>Streptophyta</taxon>
        <taxon>Embryophyta</taxon>
        <taxon>Tracheophyta</taxon>
        <taxon>Spermatophyta</taxon>
        <taxon>Magnoliopsida</taxon>
        <taxon>eudicotyledons</taxon>
        <taxon>Gunneridae</taxon>
        <taxon>Pentapetalae</taxon>
        <taxon>asterids</taxon>
        <taxon>lamiids</taxon>
        <taxon>Gentianales</taxon>
        <taxon>Rubiaceae</taxon>
        <taxon>Ixoroideae</taxon>
        <taxon>Gardenieae complex</taxon>
        <taxon>Bertiereae - Coffeeae clade</taxon>
        <taxon>Coffeeae</taxon>
        <taxon>Coffea</taxon>
    </lineage>
</organism>
<evidence type="ECO:0000256" key="1">
    <source>
        <dbReference type="SAM" id="SignalP"/>
    </source>
</evidence>
<dbReference type="PANTHER" id="PTHR31238">
    <property type="entry name" value="GERMIN-LIKE PROTEIN SUBFAMILY 3 MEMBER 3"/>
    <property type="match status" value="1"/>
</dbReference>
<reference evidence="3" key="1">
    <citation type="journal article" date="2014" name="Science">
        <title>The coffee genome provides insight into the convergent evolution of caffeine biosynthesis.</title>
        <authorList>
            <person name="Denoeud F."/>
            <person name="Carretero-Paulet L."/>
            <person name="Dereeper A."/>
            <person name="Droc G."/>
            <person name="Guyot R."/>
            <person name="Pietrella M."/>
            <person name="Zheng C."/>
            <person name="Alberti A."/>
            <person name="Anthony F."/>
            <person name="Aprea G."/>
            <person name="Aury J.M."/>
            <person name="Bento P."/>
            <person name="Bernard M."/>
            <person name="Bocs S."/>
            <person name="Campa C."/>
            <person name="Cenci A."/>
            <person name="Combes M.C."/>
            <person name="Crouzillat D."/>
            <person name="Da Silva C."/>
            <person name="Daddiego L."/>
            <person name="De Bellis F."/>
            <person name="Dussert S."/>
            <person name="Garsmeur O."/>
            <person name="Gayraud T."/>
            <person name="Guignon V."/>
            <person name="Jahn K."/>
            <person name="Jamilloux V."/>
            <person name="Joet T."/>
            <person name="Labadie K."/>
            <person name="Lan T."/>
            <person name="Leclercq J."/>
            <person name="Lepelley M."/>
            <person name="Leroy T."/>
            <person name="Li L.T."/>
            <person name="Librado P."/>
            <person name="Lopez L."/>
            <person name="Munoz A."/>
            <person name="Noel B."/>
            <person name="Pallavicini A."/>
            <person name="Perrotta G."/>
            <person name="Poncet V."/>
            <person name="Pot D."/>
            <person name="Priyono X."/>
            <person name="Rigoreau M."/>
            <person name="Rouard M."/>
            <person name="Rozas J."/>
            <person name="Tranchant-Dubreuil C."/>
            <person name="VanBuren R."/>
            <person name="Zhang Q."/>
            <person name="Andrade A.C."/>
            <person name="Argout X."/>
            <person name="Bertrand B."/>
            <person name="de Kochko A."/>
            <person name="Graziosi G."/>
            <person name="Henry R.J."/>
            <person name="Jayarama X."/>
            <person name="Ming R."/>
            <person name="Nagai C."/>
            <person name="Rounsley S."/>
            <person name="Sankoff D."/>
            <person name="Giuliano G."/>
            <person name="Albert V.A."/>
            <person name="Wincker P."/>
            <person name="Lashermes P."/>
        </authorList>
    </citation>
    <scope>NUCLEOTIDE SEQUENCE [LARGE SCALE GENOMIC DNA]</scope>
    <source>
        <strain evidence="3">cv. DH200-94</strain>
    </source>
</reference>
<gene>
    <name evidence="2" type="ORF">GSCOC_T00013203001</name>
</gene>
<keyword evidence="1" id="KW-0732">Signal</keyword>
<dbReference type="Gene3D" id="2.60.120.10">
    <property type="entry name" value="Jelly Rolls"/>
    <property type="match status" value="1"/>
</dbReference>
<protein>
    <recommendedName>
        <fullName evidence="4">Cupin type-1 domain-containing protein</fullName>
    </recommendedName>
</protein>
<sequence>MAKSIVLLSLIPSSFIYVGFAVDPQPLQDFCVRDPRSSIRLVCSSTCKNPTLVTADDFSFSGLHKAGNTSNDPFRSNSNVVDVNVYSAPRTLALILHQGELIVLNFTPEHPRLLQLLKVLGLGQSICGPT</sequence>